<dbReference type="Pfam" id="PF00348">
    <property type="entry name" value="polyprenyl_synt"/>
    <property type="match status" value="1"/>
</dbReference>
<keyword evidence="3 6" id="KW-0808">Transferase</keyword>
<dbReference type="EMBL" id="BMRP01000035">
    <property type="protein sequence ID" value="GGU89776.1"/>
    <property type="molecule type" value="Genomic_DNA"/>
</dbReference>
<comment type="caution">
    <text evidence="7">The sequence shown here is derived from an EMBL/GenBank/DDBJ whole genome shotgun (WGS) entry which is preliminary data.</text>
</comment>
<dbReference type="SFLD" id="SFLDG01017">
    <property type="entry name" value="Polyprenyl_Transferase_Like"/>
    <property type="match status" value="1"/>
</dbReference>
<dbReference type="Gene3D" id="1.10.600.10">
    <property type="entry name" value="Farnesyl Diphosphate Synthase"/>
    <property type="match status" value="1"/>
</dbReference>
<dbReference type="InterPro" id="IPR008949">
    <property type="entry name" value="Isoprenoid_synthase_dom_sf"/>
</dbReference>
<keyword evidence="4" id="KW-0479">Metal-binding</keyword>
<dbReference type="InterPro" id="IPR033749">
    <property type="entry name" value="Polyprenyl_synt_CS"/>
</dbReference>
<dbReference type="InterPro" id="IPR000092">
    <property type="entry name" value="Polyprenyl_synt"/>
</dbReference>
<protein>
    <submittedName>
        <fullName evidence="7">Geranylgeranyl pyrophosphate synthase</fullName>
    </submittedName>
</protein>
<organism evidence="7 8">
    <name type="scientific">Streptomyces albospinus</name>
    <dbReference type="NCBI Taxonomy" id="285515"/>
    <lineage>
        <taxon>Bacteria</taxon>
        <taxon>Bacillati</taxon>
        <taxon>Actinomycetota</taxon>
        <taxon>Actinomycetes</taxon>
        <taxon>Kitasatosporales</taxon>
        <taxon>Streptomycetaceae</taxon>
        <taxon>Streptomyces</taxon>
    </lineage>
</organism>
<reference evidence="8" key="1">
    <citation type="journal article" date="2019" name="Int. J. Syst. Evol. Microbiol.">
        <title>The Global Catalogue of Microorganisms (GCM) 10K type strain sequencing project: providing services to taxonomists for standard genome sequencing and annotation.</title>
        <authorList>
            <consortium name="The Broad Institute Genomics Platform"/>
            <consortium name="The Broad Institute Genome Sequencing Center for Infectious Disease"/>
            <person name="Wu L."/>
            <person name="Ma J."/>
        </authorList>
    </citation>
    <scope>NUCLEOTIDE SEQUENCE [LARGE SCALE GENOMIC DNA]</scope>
    <source>
        <strain evidence="8">JCM 3399</strain>
    </source>
</reference>
<keyword evidence="8" id="KW-1185">Reference proteome</keyword>
<evidence type="ECO:0000256" key="1">
    <source>
        <dbReference type="ARBA" id="ARBA00001946"/>
    </source>
</evidence>
<name>A0ABQ2VIY7_9ACTN</name>
<accession>A0ABQ2VIY7</accession>
<comment type="similarity">
    <text evidence="2 6">Belongs to the FPP/GGPP synthase family.</text>
</comment>
<evidence type="ECO:0000256" key="6">
    <source>
        <dbReference type="RuleBase" id="RU004466"/>
    </source>
</evidence>
<dbReference type="Proteomes" id="UP000654471">
    <property type="component" value="Unassembled WGS sequence"/>
</dbReference>
<comment type="cofactor">
    <cofactor evidence="1">
        <name>Mg(2+)</name>
        <dbReference type="ChEBI" id="CHEBI:18420"/>
    </cofactor>
</comment>
<sequence>MTTAPVQSVAEPLDLPDLRCRVDAVLHQFLQAKAVKAAARNLPEEGAHVLAEFLVVGGKRLRPVLCALGWQAASGAPPPEPVVRVAAAVEMFHAFCLIHDDIIDQSHTRRGHPTVHRALARQYGAGRPGPLAERLGTACALLIGDLALAWSDELLHTAGLTSRQLTAVVPVMDAMRSEVIHGQYLDVTATGALTADLERALAIIRYKTAGYTVERPLHIGSVLGGARQALLRELSAYALPLGEAFQLRDDLLGVFGDPKVTGKSHLEDLREGKHTVLVALALRDAAPRHAAILRRLVGNPQLTVAEAAQVRDILTVTGARTQVEEMIAERRRQVLRLLASAHSIRPVARQTLRQLADTATRRTS</sequence>
<evidence type="ECO:0000256" key="3">
    <source>
        <dbReference type="ARBA" id="ARBA00022679"/>
    </source>
</evidence>
<dbReference type="RefSeq" id="WP_189306162.1">
    <property type="nucleotide sequence ID" value="NZ_BMRP01000035.1"/>
</dbReference>
<dbReference type="SFLD" id="SFLDS00005">
    <property type="entry name" value="Isoprenoid_Synthase_Type_I"/>
    <property type="match status" value="1"/>
</dbReference>
<dbReference type="PANTHER" id="PTHR12001">
    <property type="entry name" value="GERANYLGERANYL PYROPHOSPHATE SYNTHASE"/>
    <property type="match status" value="1"/>
</dbReference>
<evidence type="ECO:0000256" key="2">
    <source>
        <dbReference type="ARBA" id="ARBA00006706"/>
    </source>
</evidence>
<dbReference type="PANTHER" id="PTHR12001:SF85">
    <property type="entry name" value="SHORT CHAIN ISOPRENYL DIPHOSPHATE SYNTHASE"/>
    <property type="match status" value="1"/>
</dbReference>
<dbReference type="CDD" id="cd00685">
    <property type="entry name" value="Trans_IPPS_HT"/>
    <property type="match status" value="1"/>
</dbReference>
<keyword evidence="5" id="KW-0460">Magnesium</keyword>
<dbReference type="PROSITE" id="PS00444">
    <property type="entry name" value="POLYPRENYL_SYNTHASE_2"/>
    <property type="match status" value="1"/>
</dbReference>
<evidence type="ECO:0000313" key="7">
    <source>
        <dbReference type="EMBL" id="GGU89776.1"/>
    </source>
</evidence>
<evidence type="ECO:0000313" key="8">
    <source>
        <dbReference type="Proteomes" id="UP000654471"/>
    </source>
</evidence>
<evidence type="ECO:0000256" key="4">
    <source>
        <dbReference type="ARBA" id="ARBA00022723"/>
    </source>
</evidence>
<evidence type="ECO:0000256" key="5">
    <source>
        <dbReference type="ARBA" id="ARBA00022842"/>
    </source>
</evidence>
<gene>
    <name evidence="7" type="ORF">GCM10010211_65380</name>
</gene>
<dbReference type="SUPFAM" id="SSF48576">
    <property type="entry name" value="Terpenoid synthases"/>
    <property type="match status" value="1"/>
</dbReference>
<proteinExistence type="inferred from homology"/>
<dbReference type="PROSITE" id="PS00723">
    <property type="entry name" value="POLYPRENYL_SYNTHASE_1"/>
    <property type="match status" value="1"/>
</dbReference>